<proteinExistence type="predicted"/>
<dbReference type="EMBL" id="JAPFFF010000015">
    <property type="protein sequence ID" value="KAK8866509.1"/>
    <property type="molecule type" value="Genomic_DNA"/>
</dbReference>
<comment type="caution">
    <text evidence="1">The sequence shown here is derived from an EMBL/GenBank/DDBJ whole genome shotgun (WGS) entry which is preliminary data.</text>
</comment>
<organism evidence="1 2">
    <name type="scientific">Tritrichomonas musculus</name>
    <dbReference type="NCBI Taxonomy" id="1915356"/>
    <lineage>
        <taxon>Eukaryota</taxon>
        <taxon>Metamonada</taxon>
        <taxon>Parabasalia</taxon>
        <taxon>Tritrichomonadida</taxon>
        <taxon>Tritrichomonadidae</taxon>
        <taxon>Tritrichomonas</taxon>
    </lineage>
</organism>
<dbReference type="SUPFAM" id="SSF48371">
    <property type="entry name" value="ARM repeat"/>
    <property type="match status" value="1"/>
</dbReference>
<keyword evidence="2" id="KW-1185">Reference proteome</keyword>
<evidence type="ECO:0008006" key="3">
    <source>
        <dbReference type="Google" id="ProtNLM"/>
    </source>
</evidence>
<dbReference type="InterPro" id="IPR016024">
    <property type="entry name" value="ARM-type_fold"/>
</dbReference>
<evidence type="ECO:0000313" key="2">
    <source>
        <dbReference type="Proteomes" id="UP001470230"/>
    </source>
</evidence>
<sequence>MEFNLDLFRAFANQNQSYEMINKANQIIADNIGNPNLALFILNTFSTPEVQNDQIITQVMVIIFYKIVDFVWHLYPDKIQRYSPEVFSQIREQIFAFYFNTPAQFQHIIIDALGIVIKFESANSEDILSNVLALLNSAQDLHNISFVFRVLEFYADDVSIPKSDNVNRGEPFCEKFLEIWSSILPQLQESFSTQPQADSYQILKSTAIIMKHLIKKTAEASLLKPQTANMIQFFLGALIFQSNETECINMKESILLFFNESLNLARDKQRKQYVEPIQQSFLTSLFQNSQQLFSTVSNNETINALGVLMNIFYALIHNKISPEWFLSSNFLYHILLPSARLTPNDLNEFETSPEQYYGLYLYDKKNSKETGGDYIPRIECASIIEELIPNASSLLISDFSQFTNPLDLEAYLYLIYQGFNSRKKSYMLEGQIFLQIFGLLNTPDLPQFLYPTILCALKNTFILSNYEIMKAISSASYQIIINPQVNQVSTICALSLFRSTIITLAEHEELESSINIEQFIPRLIEISSSINTPEVQIIMQHLTNLCTSSMRKFSRVLFVQFSRFLEDISKLNSDINSQQEDELAQIINTFSLLFDIQNDINEKLWFAEQIITISVNILHAYPNSAGVELLIELCIEICQKTDLVNTSDEVKVIFMKLAQFVLAYLPSSEDSIYLLPNIGGIFTSLMPFLDTEIIQNIQTFCINITRQENMEYLSFPALLIMCDIVLVHGINVTEIFQFAINLMRGMDDISETFIGCIFVLTSVLFKTNGECAKSIPDDIMAKWFEASTIDFLNNAREIRIFSLGLLILASNENKQAFKVAGDLLYQQYEKNISDNDENIFQEEEDDEFMEGDDECSQIILPIDKENVYKLFLQLVEKYGIPNNYPEPEPFSKWLLEKASKDK</sequence>
<reference evidence="1 2" key="1">
    <citation type="submission" date="2024-04" db="EMBL/GenBank/DDBJ databases">
        <title>Tritrichomonas musculus Genome.</title>
        <authorList>
            <person name="Alves-Ferreira E."/>
            <person name="Grigg M."/>
            <person name="Lorenzi H."/>
            <person name="Galac M."/>
        </authorList>
    </citation>
    <scope>NUCLEOTIDE SEQUENCE [LARGE SCALE GENOMIC DNA]</scope>
    <source>
        <strain evidence="1 2">EAF2021</strain>
    </source>
</reference>
<evidence type="ECO:0000313" key="1">
    <source>
        <dbReference type="EMBL" id="KAK8866509.1"/>
    </source>
</evidence>
<accession>A0ABR2INN2</accession>
<protein>
    <recommendedName>
        <fullName evidence="3">Importin N-terminal domain-containing protein</fullName>
    </recommendedName>
</protein>
<name>A0ABR2INN2_9EUKA</name>
<dbReference type="Proteomes" id="UP001470230">
    <property type="component" value="Unassembled WGS sequence"/>
</dbReference>
<gene>
    <name evidence="1" type="ORF">M9Y10_009473</name>
</gene>